<sequence length="170" mass="18885">MTSPVSGAAARLRGAARQAGRPVWLKVRRRIDGLIVERLAPLAEREQLHAEQLHLRLDETQQHLRSLSDDLAAGMQDCDRRLREVAAGLEWLDHEHRRIGPQLAAVEARLAELERGVARAEQAEPGAEEPADPSLAAVLAEIRAEHARVRARLGTVNRYEERLARLEGSA</sequence>
<protein>
    <submittedName>
        <fullName evidence="1">Uncharacterized protein</fullName>
    </submittedName>
</protein>
<dbReference type="OrthoDB" id="3695911at2"/>
<dbReference type="AlphaFoldDB" id="A0A1Q9LH82"/>
<reference evidence="1 2" key="1">
    <citation type="submission" date="2016-10" db="EMBL/GenBank/DDBJ databases">
        <title>The Draft Genome Sequence of Actinokineospora bangkokensis 44EHWT reveals the biosynthetic pathway of antifungal compounds Thailandins with unusual extender unit butylmalonyl-CoA.</title>
        <authorList>
            <person name="Greule A."/>
            <person name="Intra B."/>
            <person name="Flemming S."/>
            <person name="Rommel M.G."/>
            <person name="Panbangred W."/>
            <person name="Bechthold A."/>
        </authorList>
    </citation>
    <scope>NUCLEOTIDE SEQUENCE [LARGE SCALE GENOMIC DNA]</scope>
    <source>
        <strain evidence="1 2">44EHW</strain>
    </source>
</reference>
<dbReference type="EMBL" id="MKQR01000023">
    <property type="protein sequence ID" value="OLR91407.1"/>
    <property type="molecule type" value="Genomic_DNA"/>
</dbReference>
<evidence type="ECO:0000313" key="1">
    <source>
        <dbReference type="EMBL" id="OLR91407.1"/>
    </source>
</evidence>
<comment type="caution">
    <text evidence="1">The sequence shown here is derived from an EMBL/GenBank/DDBJ whole genome shotgun (WGS) entry which is preliminary data.</text>
</comment>
<proteinExistence type="predicted"/>
<dbReference type="Proteomes" id="UP000186040">
    <property type="component" value="Unassembled WGS sequence"/>
</dbReference>
<accession>A0A1Q9LH82</accession>
<keyword evidence="2" id="KW-1185">Reference proteome</keyword>
<dbReference type="RefSeq" id="WP_075976804.1">
    <property type="nucleotide sequence ID" value="NZ_MKQR01000023.1"/>
</dbReference>
<dbReference type="STRING" id="1193682.BJP25_00765"/>
<name>A0A1Q9LH82_9PSEU</name>
<gene>
    <name evidence="1" type="ORF">BJP25_00765</name>
</gene>
<evidence type="ECO:0000313" key="2">
    <source>
        <dbReference type="Proteomes" id="UP000186040"/>
    </source>
</evidence>
<organism evidence="1 2">
    <name type="scientific">Actinokineospora bangkokensis</name>
    <dbReference type="NCBI Taxonomy" id="1193682"/>
    <lineage>
        <taxon>Bacteria</taxon>
        <taxon>Bacillati</taxon>
        <taxon>Actinomycetota</taxon>
        <taxon>Actinomycetes</taxon>
        <taxon>Pseudonocardiales</taxon>
        <taxon>Pseudonocardiaceae</taxon>
        <taxon>Actinokineospora</taxon>
    </lineage>
</organism>